<protein>
    <submittedName>
        <fullName evidence="1">Uncharacterized protein</fullName>
    </submittedName>
</protein>
<gene>
    <name evidence="1" type="ORF">Vafri_5303</name>
</gene>
<keyword evidence="2" id="KW-1185">Reference proteome</keyword>
<sequence>MALRSLNLLSQQPQHRTSTSTGIIGFLDRNVPLATGWRSSTGARAQCRLPKRCPSRCGAMAPPQSPPLWSIDTGCEDVMGRLRETEKLKSCLGAPLTEDEQRSLVKCLDSARLGVDTCLVDGLEALRNHMMSYIEAVAVSQTDDLELVEGAMLLIEQLSLALGITIVAPTRAPNPPSPLSSSEGAVDGDLVHRVALPGGGAARREKKGPQAEARFNGQWQVLVTTGGGWPYGRLQYVPIIELLDISEDGQHFRLESKTGPLYMYASGQVTWRPEGSHHLHYRATEFRVEMLGLSLALPGSAPADDLRVFAISPSTALARSALGGMQLMGRPG</sequence>
<evidence type="ECO:0000313" key="1">
    <source>
        <dbReference type="EMBL" id="GIL48879.1"/>
    </source>
</evidence>
<accession>A0A8J4EYB9</accession>
<evidence type="ECO:0000313" key="2">
    <source>
        <dbReference type="Proteomes" id="UP000747399"/>
    </source>
</evidence>
<comment type="caution">
    <text evidence="1">The sequence shown here is derived from an EMBL/GenBank/DDBJ whole genome shotgun (WGS) entry which is preliminary data.</text>
</comment>
<dbReference type="Proteomes" id="UP000747399">
    <property type="component" value="Unassembled WGS sequence"/>
</dbReference>
<reference evidence="1" key="1">
    <citation type="journal article" date="2021" name="Proc. Natl. Acad. Sci. U.S.A.">
        <title>Three genomes in the algal genus Volvox reveal the fate of a haploid sex-determining region after a transition to homothallism.</title>
        <authorList>
            <person name="Yamamoto K."/>
            <person name="Hamaji T."/>
            <person name="Kawai-Toyooka H."/>
            <person name="Matsuzaki R."/>
            <person name="Takahashi F."/>
            <person name="Nishimura Y."/>
            <person name="Kawachi M."/>
            <person name="Noguchi H."/>
            <person name="Minakuchi Y."/>
            <person name="Umen J.G."/>
            <person name="Toyoda A."/>
            <person name="Nozaki H."/>
        </authorList>
    </citation>
    <scope>NUCLEOTIDE SEQUENCE</scope>
    <source>
        <strain evidence="1">NIES-3780</strain>
    </source>
</reference>
<organism evidence="1 2">
    <name type="scientific">Volvox africanus</name>
    <dbReference type="NCBI Taxonomy" id="51714"/>
    <lineage>
        <taxon>Eukaryota</taxon>
        <taxon>Viridiplantae</taxon>
        <taxon>Chlorophyta</taxon>
        <taxon>core chlorophytes</taxon>
        <taxon>Chlorophyceae</taxon>
        <taxon>CS clade</taxon>
        <taxon>Chlamydomonadales</taxon>
        <taxon>Volvocaceae</taxon>
        <taxon>Volvox</taxon>
    </lineage>
</organism>
<dbReference type="EMBL" id="BNCO01000006">
    <property type="protein sequence ID" value="GIL48879.1"/>
    <property type="molecule type" value="Genomic_DNA"/>
</dbReference>
<dbReference type="AlphaFoldDB" id="A0A8J4EYB9"/>
<name>A0A8J4EYB9_9CHLO</name>
<proteinExistence type="predicted"/>